<proteinExistence type="predicted"/>
<name>A0A1F7YRW9_9BACT</name>
<reference evidence="1 2" key="1">
    <citation type="journal article" date="2016" name="Nat. Commun.">
        <title>Thousands of microbial genomes shed light on interconnected biogeochemical processes in an aquifer system.</title>
        <authorList>
            <person name="Anantharaman K."/>
            <person name="Brown C.T."/>
            <person name="Hug L.A."/>
            <person name="Sharon I."/>
            <person name="Castelle C.J."/>
            <person name="Probst A.J."/>
            <person name="Thomas B.C."/>
            <person name="Singh A."/>
            <person name="Wilkins M.J."/>
            <person name="Karaoz U."/>
            <person name="Brodie E.L."/>
            <person name="Williams K.H."/>
            <person name="Hubbard S.S."/>
            <person name="Banfield J.F."/>
        </authorList>
    </citation>
    <scope>NUCLEOTIDE SEQUENCE [LARGE SCALE GENOMIC DNA]</scope>
</reference>
<evidence type="ECO:0000313" key="2">
    <source>
        <dbReference type="Proteomes" id="UP000177263"/>
    </source>
</evidence>
<dbReference type="Proteomes" id="UP000177263">
    <property type="component" value="Unassembled WGS sequence"/>
</dbReference>
<protein>
    <submittedName>
        <fullName evidence="1">Uncharacterized protein</fullName>
    </submittedName>
</protein>
<dbReference type="STRING" id="1802500.A2801_00375"/>
<dbReference type="AlphaFoldDB" id="A0A1F7YRW9"/>
<organism evidence="1 2">
    <name type="scientific">Candidatus Woesebacteria bacterium RIFCSPHIGHO2_01_FULL_41_10</name>
    <dbReference type="NCBI Taxonomy" id="1802500"/>
    <lineage>
        <taxon>Bacteria</taxon>
        <taxon>Candidatus Woeseibacteriota</taxon>
    </lineage>
</organism>
<comment type="caution">
    <text evidence="1">The sequence shown here is derived from an EMBL/GenBank/DDBJ whole genome shotgun (WGS) entry which is preliminary data.</text>
</comment>
<accession>A0A1F7YRW9</accession>
<evidence type="ECO:0000313" key="1">
    <source>
        <dbReference type="EMBL" id="OGM29960.1"/>
    </source>
</evidence>
<gene>
    <name evidence="1" type="ORF">A2801_00375</name>
</gene>
<sequence length="114" mass="13210">MNLPDISGMYIAQALPITKEWAAKRDLYISFPDSAFLQALAQGYRTNDADAIRNVVEALPLDPTQIFVVDSELHFLPSLFDLRLLSEVVPWINYLMREYDHWDGLRPWHDGYLN</sequence>
<dbReference type="EMBL" id="MGGM01000006">
    <property type="protein sequence ID" value="OGM29960.1"/>
    <property type="molecule type" value="Genomic_DNA"/>
</dbReference>